<dbReference type="Proteomes" id="UP000215459">
    <property type="component" value="Unassembled WGS sequence"/>
</dbReference>
<feature type="transmembrane region" description="Helical" evidence="1">
    <location>
        <begin position="67"/>
        <end position="92"/>
    </location>
</feature>
<feature type="transmembrane region" description="Helical" evidence="1">
    <location>
        <begin position="213"/>
        <end position="241"/>
    </location>
</feature>
<gene>
    <name evidence="2" type="ORF">CHM34_05665</name>
</gene>
<reference evidence="2 3" key="1">
    <citation type="submission" date="2017-07" db="EMBL/GenBank/DDBJ databases">
        <title>The genome sequence of Paludifilum halophilum highlights mechanisms for microbial adaptation to high salt environemnts.</title>
        <authorList>
            <person name="Belbahri L."/>
        </authorList>
    </citation>
    <scope>NUCLEOTIDE SEQUENCE [LARGE SCALE GENOMIC DNA]</scope>
    <source>
        <strain evidence="2 3">DSM 102817</strain>
    </source>
</reference>
<feature type="transmembrane region" description="Helical" evidence="1">
    <location>
        <begin position="168"/>
        <end position="193"/>
    </location>
</feature>
<keyword evidence="1" id="KW-0812">Transmembrane</keyword>
<sequence>MSTYFRLLGRYGFPLWGTLLLGTILFFLMYIMATLLFYLVCFLFLLIAGGSAAAMESAVTDPDMLAATFGPVAVIGLILLFILYYVSLFFIMSFHMAGSHGMINQVALDETFSLKTYFITGFLYFWKMSLQFLLISIFFIPVVLVLAMMRIFLIPFEGTPLFDTLTTIILIGFLVVYLFYLLAVLFAPTILTVENMGPWKSLKHSFRLFFKSFGKVFVTGVFTLVPYLLYIGVFTLAIALLGPAGDSPSGLKILSIFLFLFLFGLIFPLIQAAMMLVPALRYKMHFRHWVAPPSSESATEPGIQSN</sequence>
<dbReference type="RefSeq" id="WP_094263639.1">
    <property type="nucleotide sequence ID" value="NZ_NOWF01000003.1"/>
</dbReference>
<evidence type="ECO:0008006" key="4">
    <source>
        <dbReference type="Google" id="ProtNLM"/>
    </source>
</evidence>
<protein>
    <recommendedName>
        <fullName evidence="4">Glycerophosphoryl diester phosphodiesterase membrane domain-containing protein</fullName>
    </recommendedName>
</protein>
<keyword evidence="1" id="KW-1133">Transmembrane helix</keyword>
<keyword evidence="1" id="KW-0472">Membrane</keyword>
<feature type="transmembrane region" description="Helical" evidence="1">
    <location>
        <begin position="132"/>
        <end position="156"/>
    </location>
</feature>
<evidence type="ECO:0000313" key="3">
    <source>
        <dbReference type="Proteomes" id="UP000215459"/>
    </source>
</evidence>
<keyword evidence="3" id="KW-1185">Reference proteome</keyword>
<dbReference type="AlphaFoldDB" id="A0A235B7Q1"/>
<evidence type="ECO:0000256" key="1">
    <source>
        <dbReference type="SAM" id="Phobius"/>
    </source>
</evidence>
<dbReference type="OrthoDB" id="2989283at2"/>
<feature type="transmembrane region" description="Helical" evidence="1">
    <location>
        <begin position="12"/>
        <end position="31"/>
    </location>
</feature>
<accession>A0A235B7Q1</accession>
<feature type="transmembrane region" description="Helical" evidence="1">
    <location>
        <begin position="36"/>
        <end position="55"/>
    </location>
</feature>
<evidence type="ECO:0000313" key="2">
    <source>
        <dbReference type="EMBL" id="OYD08334.1"/>
    </source>
</evidence>
<comment type="caution">
    <text evidence="2">The sequence shown here is derived from an EMBL/GenBank/DDBJ whole genome shotgun (WGS) entry which is preliminary data.</text>
</comment>
<dbReference type="EMBL" id="NOWF01000003">
    <property type="protein sequence ID" value="OYD08334.1"/>
    <property type="molecule type" value="Genomic_DNA"/>
</dbReference>
<name>A0A235B7Q1_9BACL</name>
<feature type="transmembrane region" description="Helical" evidence="1">
    <location>
        <begin position="253"/>
        <end position="277"/>
    </location>
</feature>
<organism evidence="2 3">
    <name type="scientific">Paludifilum halophilum</name>
    <dbReference type="NCBI Taxonomy" id="1642702"/>
    <lineage>
        <taxon>Bacteria</taxon>
        <taxon>Bacillati</taxon>
        <taxon>Bacillota</taxon>
        <taxon>Bacilli</taxon>
        <taxon>Bacillales</taxon>
        <taxon>Thermoactinomycetaceae</taxon>
        <taxon>Paludifilum</taxon>
    </lineage>
</organism>
<proteinExistence type="predicted"/>